<accession>A0A1I7AP65</accession>
<dbReference type="PRINTS" id="PR00455">
    <property type="entry name" value="HTHTETR"/>
</dbReference>
<dbReference type="GO" id="GO:0000976">
    <property type="term" value="F:transcription cis-regulatory region binding"/>
    <property type="evidence" value="ECO:0007669"/>
    <property type="project" value="TreeGrafter"/>
</dbReference>
<protein>
    <submittedName>
        <fullName evidence="4">Transcriptional regulator, TetR family</fullName>
    </submittedName>
</protein>
<reference evidence="5" key="1">
    <citation type="submission" date="2016-10" db="EMBL/GenBank/DDBJ databases">
        <authorList>
            <person name="Varghese N."/>
            <person name="Submissions S."/>
        </authorList>
    </citation>
    <scope>NUCLEOTIDE SEQUENCE [LARGE SCALE GENOMIC DNA]</scope>
    <source>
        <strain evidence="5">DSM 17465</strain>
    </source>
</reference>
<dbReference type="SUPFAM" id="SSF48498">
    <property type="entry name" value="Tetracyclin repressor-like, C-terminal domain"/>
    <property type="match status" value="1"/>
</dbReference>
<dbReference type="SUPFAM" id="SSF46689">
    <property type="entry name" value="Homeodomain-like"/>
    <property type="match status" value="1"/>
</dbReference>
<dbReference type="PANTHER" id="PTHR30055">
    <property type="entry name" value="HTH-TYPE TRANSCRIPTIONAL REGULATOR RUTR"/>
    <property type="match status" value="1"/>
</dbReference>
<dbReference type="EMBL" id="FPBD01000003">
    <property type="protein sequence ID" value="SFT76676.1"/>
    <property type="molecule type" value="Genomic_DNA"/>
</dbReference>
<dbReference type="GO" id="GO:0003700">
    <property type="term" value="F:DNA-binding transcription factor activity"/>
    <property type="evidence" value="ECO:0007669"/>
    <property type="project" value="TreeGrafter"/>
</dbReference>
<dbReference type="InterPro" id="IPR050109">
    <property type="entry name" value="HTH-type_TetR-like_transc_reg"/>
</dbReference>
<dbReference type="InterPro" id="IPR001647">
    <property type="entry name" value="HTH_TetR"/>
</dbReference>
<keyword evidence="1 2" id="KW-0238">DNA-binding</keyword>
<evidence type="ECO:0000259" key="3">
    <source>
        <dbReference type="PROSITE" id="PS50977"/>
    </source>
</evidence>
<dbReference type="Pfam" id="PF00440">
    <property type="entry name" value="TetR_N"/>
    <property type="match status" value="1"/>
</dbReference>
<dbReference type="Gene3D" id="1.10.357.10">
    <property type="entry name" value="Tetracycline Repressor, domain 2"/>
    <property type="match status" value="1"/>
</dbReference>
<dbReference type="PANTHER" id="PTHR30055:SF235">
    <property type="entry name" value="TRANSCRIPTIONAL REGULATORY PROTEIN"/>
    <property type="match status" value="1"/>
</dbReference>
<dbReference type="AlphaFoldDB" id="A0A1I7AP65"/>
<evidence type="ECO:0000256" key="2">
    <source>
        <dbReference type="PROSITE-ProRule" id="PRU00335"/>
    </source>
</evidence>
<name>A0A1I7AP65_9HYPH</name>
<dbReference type="PROSITE" id="PS50977">
    <property type="entry name" value="HTH_TETR_2"/>
    <property type="match status" value="1"/>
</dbReference>
<evidence type="ECO:0000313" key="5">
    <source>
        <dbReference type="Proteomes" id="UP000183371"/>
    </source>
</evidence>
<evidence type="ECO:0000313" key="4">
    <source>
        <dbReference type="EMBL" id="SFT76676.1"/>
    </source>
</evidence>
<dbReference type="RefSeq" id="WP_054785146.1">
    <property type="nucleotide sequence ID" value="NZ_FPBD01000003.1"/>
</dbReference>
<feature type="DNA-binding region" description="H-T-H motif" evidence="2">
    <location>
        <begin position="39"/>
        <end position="58"/>
    </location>
</feature>
<dbReference type="InterPro" id="IPR009057">
    <property type="entry name" value="Homeodomain-like_sf"/>
</dbReference>
<dbReference type="Proteomes" id="UP000183371">
    <property type="component" value="Unassembled WGS sequence"/>
</dbReference>
<feature type="domain" description="HTH tetR-type" evidence="3">
    <location>
        <begin position="16"/>
        <end position="76"/>
    </location>
</feature>
<organism evidence="4 5">
    <name type="scientific">Pseudovibrio denitrificans</name>
    <dbReference type="NCBI Taxonomy" id="258256"/>
    <lineage>
        <taxon>Bacteria</taxon>
        <taxon>Pseudomonadati</taxon>
        <taxon>Pseudomonadota</taxon>
        <taxon>Alphaproteobacteria</taxon>
        <taxon>Hyphomicrobiales</taxon>
        <taxon>Stappiaceae</taxon>
        <taxon>Pseudovibrio</taxon>
    </lineage>
</organism>
<dbReference type="Pfam" id="PF17920">
    <property type="entry name" value="TetR_C_16"/>
    <property type="match status" value="1"/>
</dbReference>
<evidence type="ECO:0000256" key="1">
    <source>
        <dbReference type="ARBA" id="ARBA00023125"/>
    </source>
</evidence>
<keyword evidence="5" id="KW-1185">Reference proteome</keyword>
<proteinExistence type="predicted"/>
<gene>
    <name evidence="4" type="ORF">SAMN05444141_103245</name>
</gene>
<dbReference type="InterPro" id="IPR041678">
    <property type="entry name" value="TetR_C_16"/>
</dbReference>
<sequence length="192" mass="21167">MTAKETKAAEKSRDAEATRAAILSAAQKHFAASGFDGVGVRDIARDAGVNAALINRYFGSKEQLFFKATQSEDHLLRLTEGDRETFGQRIAERLATRPLKDDQLDSTLVMIRSVSSNVVGPELCRRANEEYVGKLAEWLGGENADQRAALIFSEILGFDMMRRMIGTTALNDEKQTETIAYLAKSIQSYVDG</sequence>
<dbReference type="InterPro" id="IPR036271">
    <property type="entry name" value="Tet_transcr_reg_TetR-rel_C_sf"/>
</dbReference>